<evidence type="ECO:0000259" key="19">
    <source>
        <dbReference type="Pfam" id="PF01007"/>
    </source>
</evidence>
<feature type="transmembrane region" description="Helical" evidence="18">
    <location>
        <begin position="243"/>
        <end position="266"/>
    </location>
</feature>
<comment type="similarity">
    <text evidence="12">Belongs to the inward rectifier-type potassium channel (TC 1.A.2.1) family. KCNJ9 subfamily.</text>
</comment>
<dbReference type="PANTHER" id="PTHR11767:SF102">
    <property type="entry name" value="INWARDLY RECTIFYING POTASSIUM CHANNEL 1, ISOFORM F"/>
    <property type="match status" value="1"/>
</dbReference>
<reference evidence="21" key="1">
    <citation type="submission" date="2018-02" db="EMBL/GenBank/DDBJ databases">
        <title>Hirudo verbana central nervous system transcriptome analysis of ion channel and receptor content.</title>
        <authorList>
            <person name="Northcutt A.J."/>
            <person name="Schulz D.J."/>
            <person name="Mesce K.A."/>
        </authorList>
    </citation>
    <scope>NUCLEOTIDE SEQUENCE</scope>
</reference>
<keyword evidence="8 17" id="KW-0406">Ion transport</keyword>
<dbReference type="GO" id="GO:0034765">
    <property type="term" value="P:regulation of monoatomic ion transmembrane transport"/>
    <property type="evidence" value="ECO:0007669"/>
    <property type="project" value="TreeGrafter"/>
</dbReference>
<evidence type="ECO:0000259" key="20">
    <source>
        <dbReference type="Pfam" id="PF17655"/>
    </source>
</evidence>
<evidence type="ECO:0000256" key="2">
    <source>
        <dbReference type="ARBA" id="ARBA00022448"/>
    </source>
</evidence>
<evidence type="ECO:0000256" key="12">
    <source>
        <dbReference type="ARBA" id="ARBA00061604"/>
    </source>
</evidence>
<dbReference type="SUPFAM" id="SSF81296">
    <property type="entry name" value="E set domains"/>
    <property type="match status" value="1"/>
</dbReference>
<keyword evidence="3 17" id="KW-0633">Potassium transport</keyword>
<evidence type="ECO:0000256" key="14">
    <source>
        <dbReference type="ARBA" id="ARBA00072191"/>
    </source>
</evidence>
<evidence type="ECO:0000256" key="7">
    <source>
        <dbReference type="ARBA" id="ARBA00022989"/>
    </source>
</evidence>
<dbReference type="SUPFAM" id="SSF81324">
    <property type="entry name" value="Voltage-gated potassium channels"/>
    <property type="match status" value="1"/>
</dbReference>
<keyword evidence="10 17" id="KW-0407">Ion channel</keyword>
<dbReference type="Pfam" id="PF17655">
    <property type="entry name" value="IRK_C"/>
    <property type="match status" value="1"/>
</dbReference>
<dbReference type="InterPro" id="IPR014756">
    <property type="entry name" value="Ig_E-set"/>
</dbReference>
<evidence type="ECO:0000256" key="16">
    <source>
        <dbReference type="ARBA" id="ARBA00081071"/>
    </source>
</evidence>
<evidence type="ECO:0000256" key="6">
    <source>
        <dbReference type="ARBA" id="ARBA00022958"/>
    </source>
</evidence>
<evidence type="ECO:0000256" key="1">
    <source>
        <dbReference type="ARBA" id="ARBA00004141"/>
    </source>
</evidence>
<evidence type="ECO:0000313" key="21">
    <source>
        <dbReference type="EMBL" id="AWJ68215.1"/>
    </source>
</evidence>
<dbReference type="PANTHER" id="PTHR11767">
    <property type="entry name" value="INWARD RECTIFIER POTASSIUM CHANNEL"/>
    <property type="match status" value="1"/>
</dbReference>
<sequence length="552" mass="62738">MADICIIKGRFRVNTKTVGMNKSGDEIDDFSTVDSLPKSKHESLVLEGFDENAQAEVNNLIKISDLETEPFIKTSSCLVSETYGKLPSSLDFNESLLMEQSYVPPLTAASKDLPQVAERGRLMASKHQRLVFKDGNCNVTTSNVTKRRVKYLADIFTTLVDMKWRYNFLMFVSGFLASWLFFALCWFLLAIGHEDHLNIDDEDWKPCVSNVFDFITALLFSIETQQTIGYGFRGIEAHCPLSAFLLMLQSCTGVFIQSLTAGIIFAKLSQPKRRAHTLLFSRKAVICNRDGEYCLLFRVGNMRKSHFVGTSIRAFIIKDKYTKEGECIPLCQNPLDIQPESCKDNDFVFLVWPVTVVHKINKTSPLWDISMAKLQEEHFEIIVILEGIVESTGMTTQVRTSYVPREILWGHRLAPLLTYQKENGQYKIDYSQFHAVIPVLSMPDHSAREHEQRKKDEDTASKTTDMDEYNFGYISPDGNGPSHFLRDNFRMSVIKRMKGSVRLRSVKSNKRDPVALNRSLHRRLSASTSALRALKAEQFNAPSESSADIRNT</sequence>
<evidence type="ECO:0000256" key="4">
    <source>
        <dbReference type="ARBA" id="ARBA00022692"/>
    </source>
</evidence>
<evidence type="ECO:0000256" key="5">
    <source>
        <dbReference type="ARBA" id="ARBA00022882"/>
    </source>
</evidence>
<dbReference type="InterPro" id="IPR040445">
    <property type="entry name" value="Kir_TM"/>
</dbReference>
<dbReference type="PRINTS" id="PR01320">
    <property type="entry name" value="KIRCHANNEL"/>
</dbReference>
<keyword evidence="9 18" id="KW-0472">Membrane</keyword>
<evidence type="ECO:0000256" key="17">
    <source>
        <dbReference type="RuleBase" id="RU003822"/>
    </source>
</evidence>
<evidence type="ECO:0000256" key="11">
    <source>
        <dbReference type="ARBA" id="ARBA00034430"/>
    </source>
</evidence>
<dbReference type="FunFam" id="1.10.287.70:FF:000019">
    <property type="entry name" value="G protein-activated inward rectifier potassium channel 1"/>
    <property type="match status" value="1"/>
</dbReference>
<dbReference type="InterPro" id="IPR016449">
    <property type="entry name" value="K_chnl_inward-rec_Kir"/>
</dbReference>
<dbReference type="Gene3D" id="1.10.287.70">
    <property type="match status" value="1"/>
</dbReference>
<comment type="catalytic activity">
    <reaction evidence="11">
        <text>K(+)(in) = K(+)(out)</text>
        <dbReference type="Rhea" id="RHEA:29463"/>
        <dbReference type="ChEBI" id="CHEBI:29103"/>
    </reaction>
</comment>
<organism evidence="21">
    <name type="scientific">Hirudo verbana</name>
    <dbReference type="NCBI Taxonomy" id="311461"/>
    <lineage>
        <taxon>Eukaryota</taxon>
        <taxon>Metazoa</taxon>
        <taxon>Spiralia</taxon>
        <taxon>Lophotrochozoa</taxon>
        <taxon>Annelida</taxon>
        <taxon>Clitellata</taxon>
        <taxon>Hirudinea</taxon>
        <taxon>Hirudinida</taxon>
        <taxon>Hirudiniformes</taxon>
        <taxon>Hirudinidae</taxon>
        <taxon>Hirudo</taxon>
    </lineage>
</organism>
<keyword evidence="4 17" id="KW-0812">Transmembrane</keyword>
<dbReference type="GO" id="GO:0005242">
    <property type="term" value="F:inward rectifier potassium channel activity"/>
    <property type="evidence" value="ECO:0007669"/>
    <property type="project" value="InterPro"/>
</dbReference>
<dbReference type="EMBL" id="MG973362">
    <property type="protein sequence ID" value="AWJ68215.1"/>
    <property type="molecule type" value="mRNA"/>
</dbReference>
<dbReference type="GO" id="GO:0005886">
    <property type="term" value="C:plasma membrane"/>
    <property type="evidence" value="ECO:0007669"/>
    <property type="project" value="TreeGrafter"/>
</dbReference>
<comment type="subcellular location">
    <subcellularLocation>
        <location evidence="1 17">Membrane</location>
        <topology evidence="1 17">Multi-pass membrane protein</topology>
    </subcellularLocation>
</comment>
<dbReference type="GO" id="GO:0034702">
    <property type="term" value="C:monoatomic ion channel complex"/>
    <property type="evidence" value="ECO:0007669"/>
    <property type="project" value="UniProtKB-KW"/>
</dbReference>
<dbReference type="InterPro" id="IPR013518">
    <property type="entry name" value="K_chnl_inward-rec_Kir_cyto"/>
</dbReference>
<evidence type="ECO:0000256" key="15">
    <source>
        <dbReference type="ARBA" id="ARBA00076077"/>
    </source>
</evidence>
<feature type="transmembrane region" description="Helical" evidence="18">
    <location>
        <begin position="168"/>
        <end position="191"/>
    </location>
</feature>
<dbReference type="Pfam" id="PF01007">
    <property type="entry name" value="IRK"/>
    <property type="match status" value="1"/>
</dbReference>
<comment type="subunit">
    <text evidence="13">Associates with KCNJ3/GIRK1 to form a G-protein-activated heteromultimer pore-forming unit. Interacts (via PDZ-binding motif) with SNX27 (via PDZ domain); the interaction is required when endocytosed to prevent degradation in lysosomes and promote recycling to the plasma membrane.</text>
</comment>
<evidence type="ECO:0000256" key="9">
    <source>
        <dbReference type="ARBA" id="ARBA00023136"/>
    </source>
</evidence>
<proteinExistence type="evidence at transcript level"/>
<keyword evidence="5 17" id="KW-0851">Voltage-gated channel</keyword>
<feature type="domain" description="Inward rectifier potassium channel C-terminal" evidence="20">
    <location>
        <begin position="278"/>
        <end position="454"/>
    </location>
</feature>
<evidence type="ECO:0000256" key="8">
    <source>
        <dbReference type="ARBA" id="ARBA00023065"/>
    </source>
</evidence>
<protein>
    <recommendedName>
        <fullName evidence="14">G protein-activated inward rectifier potassium channel 3</fullName>
    </recommendedName>
    <alternativeName>
        <fullName evidence="16">Inward rectifier K(+) channel Kir3.3</fullName>
    </alternativeName>
    <alternativeName>
        <fullName evidence="15">Potassium channel, inwardly rectifying subfamily J member 9</fullName>
    </alternativeName>
</protein>
<dbReference type="Gene3D" id="2.60.40.1400">
    <property type="entry name" value="G protein-activated inward rectifier potassium channel 1"/>
    <property type="match status" value="1"/>
</dbReference>
<feature type="domain" description="Potassium channel inwardly rectifying transmembrane" evidence="19">
    <location>
        <begin position="132"/>
        <end position="271"/>
    </location>
</feature>
<accession>A0A2S1WM95</accession>
<keyword evidence="2 17" id="KW-0813">Transport</keyword>
<dbReference type="FunFam" id="2.60.40.1400:FF:000001">
    <property type="entry name" value="G protein-activated inward rectifier potassium channel 2"/>
    <property type="match status" value="1"/>
</dbReference>
<dbReference type="AlphaFoldDB" id="A0A2S1WM95"/>
<dbReference type="GO" id="GO:1990573">
    <property type="term" value="P:potassium ion import across plasma membrane"/>
    <property type="evidence" value="ECO:0007669"/>
    <property type="project" value="TreeGrafter"/>
</dbReference>
<evidence type="ECO:0000256" key="10">
    <source>
        <dbReference type="ARBA" id="ARBA00023303"/>
    </source>
</evidence>
<evidence type="ECO:0000256" key="13">
    <source>
        <dbReference type="ARBA" id="ARBA00062687"/>
    </source>
</evidence>
<keyword evidence="6 17" id="KW-0630">Potassium</keyword>
<name>A0A2S1WM95_9ANNE</name>
<evidence type="ECO:0000256" key="3">
    <source>
        <dbReference type="ARBA" id="ARBA00022538"/>
    </source>
</evidence>
<keyword evidence="7 18" id="KW-1133">Transmembrane helix</keyword>
<dbReference type="InterPro" id="IPR041647">
    <property type="entry name" value="IRK_C"/>
</dbReference>
<evidence type="ECO:0000256" key="18">
    <source>
        <dbReference type="SAM" id="Phobius"/>
    </source>
</evidence>